<proteinExistence type="predicted"/>
<gene>
    <name evidence="2" type="ORF">GCM10011320_11840</name>
</gene>
<feature type="coiled-coil region" evidence="1">
    <location>
        <begin position="27"/>
        <end position="54"/>
    </location>
</feature>
<comment type="caution">
    <text evidence="2">The sequence shown here is derived from an EMBL/GenBank/DDBJ whole genome shotgun (WGS) entry which is preliminary data.</text>
</comment>
<evidence type="ECO:0008006" key="4">
    <source>
        <dbReference type="Google" id="ProtNLM"/>
    </source>
</evidence>
<organism evidence="2 3">
    <name type="scientific">Neoroseomonas lacus</name>
    <dbReference type="NCBI Taxonomy" id="287609"/>
    <lineage>
        <taxon>Bacteria</taxon>
        <taxon>Pseudomonadati</taxon>
        <taxon>Pseudomonadota</taxon>
        <taxon>Alphaproteobacteria</taxon>
        <taxon>Acetobacterales</taxon>
        <taxon>Acetobacteraceae</taxon>
        <taxon>Neoroseomonas</taxon>
    </lineage>
</organism>
<evidence type="ECO:0000313" key="2">
    <source>
        <dbReference type="EMBL" id="GGJ06594.1"/>
    </source>
</evidence>
<accession>A0A917KD44</accession>
<keyword evidence="3" id="KW-1185">Reference proteome</keyword>
<dbReference type="RefSeq" id="WP_188965975.1">
    <property type="nucleotide sequence ID" value="NZ_BMKW01000002.1"/>
</dbReference>
<name>A0A917KD44_9PROT</name>
<sequence length="278" mass="29138">MIRPLTLITLCAAAGAGLYLYQVKHSVSELDRELRDVNRRTEQARERTQVLRAEWAMLNEPDRLRQVAQRYLPLDAMMPTQFVRLSEIERRLPNARQFAGPPSLFMPTEPAGDGSATMMAIATAQPRTLPAATLAAAAAAVATSEPAAAPVRAPVAATPTPVTAAPMMAAVEPARVEPARVEAARVEPARTPPPATPRAAAPTRVAAAVQPAVHVEHRPAPARPPRAPQAQTVAANVVRPTASAVSFSSLGGSGMPALAPPVPIARAAASTLPAGMTR</sequence>
<reference evidence="2" key="1">
    <citation type="journal article" date="2014" name="Int. J. Syst. Evol. Microbiol.">
        <title>Complete genome sequence of Corynebacterium casei LMG S-19264T (=DSM 44701T), isolated from a smear-ripened cheese.</title>
        <authorList>
            <consortium name="US DOE Joint Genome Institute (JGI-PGF)"/>
            <person name="Walter F."/>
            <person name="Albersmeier A."/>
            <person name="Kalinowski J."/>
            <person name="Ruckert C."/>
        </authorList>
    </citation>
    <scope>NUCLEOTIDE SEQUENCE</scope>
    <source>
        <strain evidence="2">CGMCC 1.3617</strain>
    </source>
</reference>
<dbReference type="EMBL" id="BMKW01000002">
    <property type="protein sequence ID" value="GGJ06594.1"/>
    <property type="molecule type" value="Genomic_DNA"/>
</dbReference>
<dbReference type="AlphaFoldDB" id="A0A917KD44"/>
<evidence type="ECO:0000256" key="1">
    <source>
        <dbReference type="SAM" id="Coils"/>
    </source>
</evidence>
<keyword evidence="1" id="KW-0175">Coiled coil</keyword>
<reference evidence="2" key="2">
    <citation type="submission" date="2020-09" db="EMBL/GenBank/DDBJ databases">
        <authorList>
            <person name="Sun Q."/>
            <person name="Zhou Y."/>
        </authorList>
    </citation>
    <scope>NUCLEOTIDE SEQUENCE</scope>
    <source>
        <strain evidence="2">CGMCC 1.3617</strain>
    </source>
</reference>
<evidence type="ECO:0000313" key="3">
    <source>
        <dbReference type="Proteomes" id="UP000661507"/>
    </source>
</evidence>
<protein>
    <recommendedName>
        <fullName evidence="4">Cell division protein FtsL</fullName>
    </recommendedName>
</protein>
<dbReference type="Proteomes" id="UP000661507">
    <property type="component" value="Unassembled WGS sequence"/>
</dbReference>